<feature type="compositionally biased region" description="Polar residues" evidence="8">
    <location>
        <begin position="46"/>
        <end position="55"/>
    </location>
</feature>
<evidence type="ECO:0000313" key="10">
    <source>
        <dbReference type="Ensembl" id="ENSGALP00010019844.1"/>
    </source>
</evidence>
<dbReference type="PANTHER" id="PTHR21493">
    <property type="entry name" value="CGI-141-RELATED/LIPASE CONTAINING PROTEIN"/>
    <property type="match status" value="1"/>
</dbReference>
<evidence type="ECO:0000256" key="1">
    <source>
        <dbReference type="ARBA" id="ARBA00004653"/>
    </source>
</evidence>
<evidence type="ECO:0000256" key="6">
    <source>
        <dbReference type="ARBA" id="ARBA00024660"/>
    </source>
</evidence>
<comment type="function">
    <text evidence="6">May be involved in fusion of ER-derived transport vesicles with the Golgi complex.</text>
</comment>
<dbReference type="PANTHER" id="PTHR21493:SF79">
    <property type="entry name" value="VESICLE TRANSPORT PROTEIN GOT1B"/>
    <property type="match status" value="1"/>
</dbReference>
<keyword evidence="3 9" id="KW-1133">Transmembrane helix</keyword>
<accession>A0A8V0YMJ8</accession>
<dbReference type="GO" id="GO:0042147">
    <property type="term" value="P:retrograde transport, endosome to Golgi"/>
    <property type="evidence" value="ECO:0007669"/>
    <property type="project" value="InterPro"/>
</dbReference>
<dbReference type="GO" id="GO:0005783">
    <property type="term" value="C:endoplasmic reticulum"/>
    <property type="evidence" value="ECO:0000318"/>
    <property type="project" value="GO_Central"/>
</dbReference>
<evidence type="ECO:0000313" key="11">
    <source>
        <dbReference type="Proteomes" id="UP000000539"/>
    </source>
</evidence>
<keyword evidence="11" id="KW-1185">Reference proteome</keyword>
<dbReference type="OrthoDB" id="204784at2759"/>
<dbReference type="Proteomes" id="UP000000539">
    <property type="component" value="Chromosome 1"/>
</dbReference>
<dbReference type="InterPro" id="IPR007305">
    <property type="entry name" value="Vesicle_transpt_Got1/SFT2"/>
</dbReference>
<evidence type="ECO:0000256" key="4">
    <source>
        <dbReference type="ARBA" id="ARBA00023034"/>
    </source>
</evidence>
<dbReference type="GO" id="GO:0005829">
    <property type="term" value="C:cytosol"/>
    <property type="evidence" value="ECO:0007669"/>
    <property type="project" value="GOC"/>
</dbReference>
<sequence>THIREKRANRPSQRPPPAGRAFRRDAGSAHLSVASPTSPEARDETAATTPATSNRAPLPPAPTRLHTPRGCRALPPALRPPSSAPPVPYFRCRLPSANHLQRGERGCYHVLPSPPIHADVTSLPLSGTKAEGRSHANKASAHWTPPRQSALSFQPAARRRGLRVSGRRGRCRPAAAVRLFLLPRCCPAATMISLSDTQKIGMGLTGFGVFFLFFGMILFFDKALLAIGNVLFVAGLAFVIGLERTFRFFFQKHKMKATGFFLGGVLIVLIGWPLIGMILEIYGFFLLFRGFFPVVIGFIRRVPVLGSLLNLPGISSLVDKVGESNNMV</sequence>
<feature type="region of interest" description="Disordered" evidence="8">
    <location>
        <begin position="1"/>
        <end position="84"/>
    </location>
</feature>
<gene>
    <name evidence="10" type="primary">GOLT1B</name>
</gene>
<feature type="transmembrane region" description="Helical" evidence="9">
    <location>
        <begin position="200"/>
        <end position="220"/>
    </location>
</feature>
<name>A0A8V0YMJ8_CHICK</name>
<dbReference type="Ensembl" id="ENSGALT00010033699.1">
    <property type="protein sequence ID" value="ENSGALP00010019844.1"/>
    <property type="gene ID" value="ENSGALG00010014045.1"/>
</dbReference>
<reference evidence="10" key="2">
    <citation type="submission" date="2025-08" db="UniProtKB">
        <authorList>
            <consortium name="Ensembl"/>
        </authorList>
    </citation>
    <scope>IDENTIFICATION</scope>
    <source>
        <strain evidence="10">broiler</strain>
    </source>
</reference>
<dbReference type="FunCoup" id="A0A8V0YMJ8">
    <property type="interactions" value="1928"/>
</dbReference>
<dbReference type="Pfam" id="PF04178">
    <property type="entry name" value="Got1"/>
    <property type="match status" value="1"/>
</dbReference>
<evidence type="ECO:0000256" key="3">
    <source>
        <dbReference type="ARBA" id="ARBA00022989"/>
    </source>
</evidence>
<reference evidence="10" key="3">
    <citation type="submission" date="2025-09" db="UniProtKB">
        <authorList>
            <consortium name="Ensembl"/>
        </authorList>
    </citation>
    <scope>IDENTIFICATION</scope>
    <source>
        <strain evidence="10">broiler</strain>
    </source>
</reference>
<proteinExistence type="inferred from homology"/>
<reference evidence="10" key="1">
    <citation type="submission" date="2020-11" db="EMBL/GenBank/DDBJ databases">
        <title>Gallus gallus (Chicken) genome, bGalGal1, GRCg7b, maternal haplotype autosomes + Z &amp; W.</title>
        <authorList>
            <person name="Warren W."/>
            <person name="Formenti G."/>
            <person name="Fedrigo O."/>
            <person name="Haase B."/>
            <person name="Mountcastle J."/>
            <person name="Balacco J."/>
            <person name="Tracey A."/>
            <person name="Schneider V."/>
            <person name="Okimoto R."/>
            <person name="Cheng H."/>
            <person name="Hawken R."/>
            <person name="Howe K."/>
            <person name="Jarvis E.D."/>
        </authorList>
    </citation>
    <scope>NUCLEOTIDE SEQUENCE [LARGE SCALE GENOMIC DNA]</scope>
    <source>
        <strain evidence="10">Broiler</strain>
    </source>
</reference>
<keyword evidence="4" id="KW-0333">Golgi apparatus</keyword>
<comment type="subcellular location">
    <subcellularLocation>
        <location evidence="1">Golgi apparatus membrane</location>
        <topology evidence="1">Multi-pass membrane protein</topology>
    </subcellularLocation>
</comment>
<keyword evidence="2 9" id="KW-0812">Transmembrane</keyword>
<feature type="transmembrane region" description="Helical" evidence="9">
    <location>
        <begin position="258"/>
        <end position="275"/>
    </location>
</feature>
<evidence type="ECO:0000256" key="7">
    <source>
        <dbReference type="ARBA" id="ARBA00025799"/>
    </source>
</evidence>
<evidence type="ECO:0000256" key="9">
    <source>
        <dbReference type="SAM" id="Phobius"/>
    </source>
</evidence>
<dbReference type="AlphaFoldDB" id="A0A8V0YMJ8"/>
<dbReference type="GO" id="GO:0016020">
    <property type="term" value="C:membrane"/>
    <property type="evidence" value="ECO:0000318"/>
    <property type="project" value="GO_Central"/>
</dbReference>
<dbReference type="GO" id="GO:0000139">
    <property type="term" value="C:Golgi membrane"/>
    <property type="evidence" value="ECO:0007669"/>
    <property type="project" value="UniProtKB-SubCell"/>
</dbReference>
<evidence type="ECO:0000256" key="5">
    <source>
        <dbReference type="ARBA" id="ARBA00023136"/>
    </source>
</evidence>
<keyword evidence="5 9" id="KW-0472">Membrane</keyword>
<protein>
    <submittedName>
        <fullName evidence="10">Golgi transport 1B</fullName>
    </submittedName>
</protein>
<evidence type="ECO:0000256" key="8">
    <source>
        <dbReference type="SAM" id="MobiDB-lite"/>
    </source>
</evidence>
<feature type="region of interest" description="Disordered" evidence="8">
    <location>
        <begin position="128"/>
        <end position="150"/>
    </location>
</feature>
<comment type="similarity">
    <text evidence="7">Belongs to the GOT1 family.</text>
</comment>
<evidence type="ECO:0000256" key="2">
    <source>
        <dbReference type="ARBA" id="ARBA00022692"/>
    </source>
</evidence>
<feature type="transmembrane region" description="Helical" evidence="9">
    <location>
        <begin position="226"/>
        <end position="246"/>
    </location>
</feature>
<organism evidence="10 11">
    <name type="scientific">Gallus gallus</name>
    <name type="common">Chicken</name>
    <dbReference type="NCBI Taxonomy" id="9031"/>
    <lineage>
        <taxon>Eukaryota</taxon>
        <taxon>Metazoa</taxon>
        <taxon>Chordata</taxon>
        <taxon>Craniata</taxon>
        <taxon>Vertebrata</taxon>
        <taxon>Euteleostomi</taxon>
        <taxon>Archelosauria</taxon>
        <taxon>Archosauria</taxon>
        <taxon>Dinosauria</taxon>
        <taxon>Saurischia</taxon>
        <taxon>Theropoda</taxon>
        <taxon>Coelurosauria</taxon>
        <taxon>Aves</taxon>
        <taxon>Neognathae</taxon>
        <taxon>Galloanserae</taxon>
        <taxon>Galliformes</taxon>
        <taxon>Phasianidae</taxon>
        <taxon>Phasianinae</taxon>
        <taxon>Gallus</taxon>
    </lineage>
</organism>
<dbReference type="InterPro" id="IPR045176">
    <property type="entry name" value="Got1"/>
</dbReference>
<dbReference type="GeneTree" id="ENSGT00390000014507"/>
<dbReference type="GO" id="GO:0006888">
    <property type="term" value="P:endoplasmic reticulum to Golgi vesicle-mediated transport"/>
    <property type="evidence" value="ECO:0007669"/>
    <property type="project" value="InterPro"/>
</dbReference>